<evidence type="ECO:0000313" key="2">
    <source>
        <dbReference type="Proteomes" id="UP000194737"/>
    </source>
</evidence>
<dbReference type="Proteomes" id="UP000194737">
    <property type="component" value="Unassembled WGS sequence"/>
</dbReference>
<reference evidence="1 2" key="1">
    <citation type="submission" date="2017-05" db="EMBL/GenBank/DDBJ databases">
        <title>The Genome Sequence of Enterococcus faecium 6F2_DIV0138.</title>
        <authorList>
            <consortium name="The Broad Institute Genomics Platform"/>
            <consortium name="The Broad Institute Genomic Center for Infectious Diseases"/>
            <person name="Earl A."/>
            <person name="Manson A."/>
            <person name="Schwartman J."/>
            <person name="Gilmore M."/>
            <person name="Abouelleil A."/>
            <person name="Cao P."/>
            <person name="Chapman S."/>
            <person name="Cusick C."/>
            <person name="Shea T."/>
            <person name="Young S."/>
            <person name="Neafsey D."/>
            <person name="Nusbaum C."/>
            <person name="Birren B."/>
        </authorList>
    </citation>
    <scope>NUCLEOTIDE SEQUENCE [LARGE SCALE GENOMIC DNA]</scope>
    <source>
        <strain evidence="1 2">6F2_DIV0138</strain>
    </source>
</reference>
<evidence type="ECO:0000313" key="1">
    <source>
        <dbReference type="EMBL" id="OTN94479.1"/>
    </source>
</evidence>
<proteinExistence type="predicted"/>
<dbReference type="AlphaFoldDB" id="A0AB73PIA9"/>
<sequence length="74" mass="8851">MTEIQRLIYFLESGKRKEISMSEYISLQKRGQKWSERRYRQLLAELSRSSAFPPNYQKDQNGQIVRILKLKTVS</sequence>
<accession>A0AB73PIA9</accession>
<organism evidence="1 2">
    <name type="scientific">Enterococcus faecium</name>
    <name type="common">Streptococcus faecium</name>
    <dbReference type="NCBI Taxonomy" id="1352"/>
    <lineage>
        <taxon>Bacteria</taxon>
        <taxon>Bacillati</taxon>
        <taxon>Bacillota</taxon>
        <taxon>Bacilli</taxon>
        <taxon>Lactobacillales</taxon>
        <taxon>Enterococcaceae</taxon>
        <taxon>Enterococcus</taxon>
    </lineage>
</organism>
<name>A0AB73PIA9_ENTFC</name>
<gene>
    <name evidence="1" type="ORF">A5804_002790</name>
</gene>
<comment type="caution">
    <text evidence="1">The sequence shown here is derived from an EMBL/GenBank/DDBJ whole genome shotgun (WGS) entry which is preliminary data.</text>
</comment>
<dbReference type="EMBL" id="NGLB01000003">
    <property type="protein sequence ID" value="OTN94479.1"/>
    <property type="molecule type" value="Genomic_DNA"/>
</dbReference>
<protein>
    <submittedName>
        <fullName evidence="1">Uncharacterized protein</fullName>
    </submittedName>
</protein>
<dbReference type="RefSeq" id="WP_086325215.1">
    <property type="nucleotide sequence ID" value="NZ_CP175930.1"/>
</dbReference>